<evidence type="ECO:0000256" key="3">
    <source>
        <dbReference type="PROSITE-ProRule" id="PRU00023"/>
    </source>
</evidence>
<feature type="repeat" description="ANK" evidence="3">
    <location>
        <begin position="845"/>
        <end position="877"/>
    </location>
</feature>
<dbReference type="PROSITE" id="PS50297">
    <property type="entry name" value="ANK_REP_REGION"/>
    <property type="match status" value="6"/>
</dbReference>
<feature type="repeat" description="ANK" evidence="3">
    <location>
        <begin position="611"/>
        <end position="643"/>
    </location>
</feature>
<dbReference type="GO" id="GO:0004190">
    <property type="term" value="F:aspartic-type endopeptidase activity"/>
    <property type="evidence" value="ECO:0007669"/>
    <property type="project" value="InterPro"/>
</dbReference>
<keyword evidence="2 3" id="KW-0040">ANK repeat</keyword>
<feature type="repeat" description="ANK" evidence="3">
    <location>
        <begin position="815"/>
        <end position="844"/>
    </location>
</feature>
<keyword evidence="7" id="KW-1185">Reference proteome</keyword>
<evidence type="ECO:0000313" key="6">
    <source>
        <dbReference type="EMBL" id="PLN78250.1"/>
    </source>
</evidence>
<dbReference type="Pfam" id="PF00023">
    <property type="entry name" value="Ank"/>
    <property type="match status" value="1"/>
</dbReference>
<organism evidence="6 7">
    <name type="scientific">Aspergillus taichungensis</name>
    <dbReference type="NCBI Taxonomy" id="482145"/>
    <lineage>
        <taxon>Eukaryota</taxon>
        <taxon>Fungi</taxon>
        <taxon>Dikarya</taxon>
        <taxon>Ascomycota</taxon>
        <taxon>Pezizomycotina</taxon>
        <taxon>Eurotiomycetes</taxon>
        <taxon>Eurotiomycetidae</taxon>
        <taxon>Eurotiales</taxon>
        <taxon>Aspergillaceae</taxon>
        <taxon>Aspergillus</taxon>
        <taxon>Aspergillus subgen. Circumdati</taxon>
    </lineage>
</organism>
<dbReference type="Gene3D" id="3.40.50.300">
    <property type="entry name" value="P-loop containing nucleotide triphosphate hydrolases"/>
    <property type="match status" value="1"/>
</dbReference>
<dbReference type="Proteomes" id="UP000235023">
    <property type="component" value="Unassembled WGS sequence"/>
</dbReference>
<dbReference type="SUPFAM" id="SSF48403">
    <property type="entry name" value="Ankyrin repeat"/>
    <property type="match status" value="2"/>
</dbReference>
<name>A0A2J5HM35_9EURO</name>
<feature type="repeat" description="ANK" evidence="3">
    <location>
        <begin position="578"/>
        <end position="610"/>
    </location>
</feature>
<sequence length="1205" mass="135474">MPTMESERGQNNQRTFHNTDSIGFQAVHQTINTERIVFNDNRSKKNDDIDDKFLSSTAFPTMHQRRDNVSKPHTDTCKWIVELEEYQHWVKASRGLLWIKGKPGAGKSTLMAFLYQQIIETGTVKQGIALEFFFNARGDELQHTPLGMLRSLLNQLYRQDPHVRPGLNKIYQDKCYAFGGKDQCWDWQQPYLEKILLEYIVASAQRQPLIVFVDALDEAGSENAEHVAEYFHEINESIAGELASGKICISCRHYPVATTKRATEITVEDHNQEDIAAYVHHHLHLDLLLPTTAPDYLLWRSVITYLIRSANGLFQWVSLVVPLVKRRIHEGQSPENTRKFLRTVPKKLEDAYAYILRHVIENRHRSRAYLLFLWVCLAERPLSVTEMRYAISARDIVTSSRHIRCDETSDFPRDDEQMRRQIKALSGGLMEVVEMNPQSPEGRVQVVHQSVKDYILPEGLLLLASLDKQTHIDFSCHTKRLSHENIIRHCQSLIYYSCLNYIVTESIYTAPTREWEVARKTWPLLEYATDNMFLHATNAGECRSMNLENEILLLQQATSKWVASSKYLHFPYDYEPRRSVTLLHIASANNLPDITDCLLSKGVSVDERDSDGNTALHHAAGSGNAAIAELLLHRGADITAKNLGQRTPLAYAASKGHEATVKVFLSKGLDVDEPFGIFGSALHQASIHGFKEIVQMLLDAGADVNTICKAYGTALQAVSYYGPSELGKRPHVPEICNDIHLPSIHSGNYEKPWLSNETFTEIMQILLKAGADVNIMSGKFNTPLQAASDLGSVEKIQLLLHAGANVNISGGLYGTALQAASHRGFERIVQLLLDAGADVNIVCGEYGTALQAASHGGFARVVQLLLDSGADANIVCGKHGTPVVAAAQKHRCPTEVIRLLLNHGADLSIPAQNGQTLAHIAARRGLSDIITMISPASVLLSRVDHLGKTPLHLAVYYGHLKTAATLAKYLDHPPGMDIYGRTPLDWAQQDQAMIQRLHEDWPVFTFTPDETRVNVLRESVRKLVKYICRTTNQLTSPGLFELGRCLLFLKMTDDARVVFSMIIQRNLFGYPQTIAYCYSCLNGRRSMNTFRFICETCAELGLCHRCKMLHSQHGVLPACQNHTFFEIPYQPHSQPTSISSNDLKLWLQDFLDRFEEETSENAVCGNQNTNVDSEITKYTARPVLRYSIFAAILLGSSVYMLFTCL</sequence>
<dbReference type="PANTHER" id="PTHR24198">
    <property type="entry name" value="ANKYRIN REPEAT AND PROTEIN KINASE DOMAIN-CONTAINING PROTEIN"/>
    <property type="match status" value="1"/>
</dbReference>
<dbReference type="InterPro" id="IPR001969">
    <property type="entry name" value="Aspartic_peptidase_AS"/>
</dbReference>
<dbReference type="EMBL" id="KZ559580">
    <property type="protein sequence ID" value="PLN78250.1"/>
    <property type="molecule type" value="Genomic_DNA"/>
</dbReference>
<feature type="domain" description="GPI inositol-deacylase winged helix" evidence="4">
    <location>
        <begin position="362"/>
        <end position="460"/>
    </location>
</feature>
<dbReference type="InterPro" id="IPR056884">
    <property type="entry name" value="NPHP3-like_N"/>
</dbReference>
<dbReference type="PANTHER" id="PTHR24198:SF165">
    <property type="entry name" value="ANKYRIN REPEAT-CONTAINING PROTEIN-RELATED"/>
    <property type="match status" value="1"/>
</dbReference>
<dbReference type="GO" id="GO:0006508">
    <property type="term" value="P:proteolysis"/>
    <property type="evidence" value="ECO:0007669"/>
    <property type="project" value="InterPro"/>
</dbReference>
<feature type="domain" description="Nephrocystin 3-like N-terminal" evidence="5">
    <location>
        <begin position="75"/>
        <end position="252"/>
    </location>
</feature>
<dbReference type="InterPro" id="IPR036770">
    <property type="entry name" value="Ankyrin_rpt-contain_sf"/>
</dbReference>
<dbReference type="Gene3D" id="1.25.40.20">
    <property type="entry name" value="Ankyrin repeat-containing domain"/>
    <property type="match status" value="3"/>
</dbReference>
<dbReference type="AlphaFoldDB" id="A0A2J5HM35"/>
<dbReference type="Pfam" id="PF12796">
    <property type="entry name" value="Ank_2"/>
    <property type="match status" value="4"/>
</dbReference>
<evidence type="ECO:0000259" key="4">
    <source>
        <dbReference type="Pfam" id="PF22939"/>
    </source>
</evidence>
<dbReference type="PROSITE" id="PS00141">
    <property type="entry name" value="ASP_PROTEASE"/>
    <property type="match status" value="1"/>
</dbReference>
<dbReference type="PRINTS" id="PR01415">
    <property type="entry name" value="ANKYRIN"/>
</dbReference>
<reference evidence="7" key="1">
    <citation type="submission" date="2017-12" db="EMBL/GenBank/DDBJ databases">
        <authorList>
            <consortium name="DOE Joint Genome Institute"/>
            <person name="Mondo S.J."/>
            <person name="Kjaerbolling I."/>
            <person name="Vesth T.C."/>
            <person name="Frisvad J.C."/>
            <person name="Nybo J.L."/>
            <person name="Theobald S."/>
            <person name="Kuo A."/>
            <person name="Bowyer P."/>
            <person name="Matsuda Y."/>
            <person name="Lyhne E.K."/>
            <person name="Kogle M.E."/>
            <person name="Clum A."/>
            <person name="Lipzen A."/>
            <person name="Salamov A."/>
            <person name="Ngan C.Y."/>
            <person name="Daum C."/>
            <person name="Chiniquy J."/>
            <person name="Barry K."/>
            <person name="LaButti K."/>
            <person name="Haridas S."/>
            <person name="Simmons B.A."/>
            <person name="Magnuson J.K."/>
            <person name="Mortensen U.H."/>
            <person name="Larsen T.O."/>
            <person name="Grigoriev I.V."/>
            <person name="Baker S.E."/>
            <person name="Andersen M.R."/>
            <person name="Nordberg H.P."/>
            <person name="Cantor M.N."/>
            <person name="Hua S.X."/>
        </authorList>
    </citation>
    <scope>NUCLEOTIDE SEQUENCE [LARGE SCALE GENOMIC DNA]</scope>
    <source>
        <strain evidence="7">IBT 19404</strain>
    </source>
</reference>
<dbReference type="Pfam" id="PF24883">
    <property type="entry name" value="NPHP3_N"/>
    <property type="match status" value="1"/>
</dbReference>
<dbReference type="InterPro" id="IPR054471">
    <property type="entry name" value="GPIID_WHD"/>
</dbReference>
<evidence type="ECO:0000256" key="1">
    <source>
        <dbReference type="ARBA" id="ARBA00022737"/>
    </source>
</evidence>
<evidence type="ECO:0000259" key="5">
    <source>
        <dbReference type="Pfam" id="PF24883"/>
    </source>
</evidence>
<feature type="repeat" description="ANK" evidence="3">
    <location>
        <begin position="779"/>
        <end position="811"/>
    </location>
</feature>
<dbReference type="Pfam" id="PF22939">
    <property type="entry name" value="WHD_GPIID"/>
    <property type="match status" value="1"/>
</dbReference>
<dbReference type="InterPro" id="IPR027417">
    <property type="entry name" value="P-loop_NTPase"/>
</dbReference>
<dbReference type="PROSITE" id="PS50088">
    <property type="entry name" value="ANK_REPEAT"/>
    <property type="match status" value="8"/>
</dbReference>
<feature type="repeat" description="ANK" evidence="3">
    <location>
        <begin position="680"/>
        <end position="709"/>
    </location>
</feature>
<evidence type="ECO:0000256" key="2">
    <source>
        <dbReference type="ARBA" id="ARBA00023043"/>
    </source>
</evidence>
<proteinExistence type="predicted"/>
<feature type="repeat" description="ANK" evidence="3">
    <location>
        <begin position="946"/>
        <end position="970"/>
    </location>
</feature>
<dbReference type="SMART" id="SM00248">
    <property type="entry name" value="ANK"/>
    <property type="match status" value="11"/>
</dbReference>
<evidence type="ECO:0000313" key="7">
    <source>
        <dbReference type="Proteomes" id="UP000235023"/>
    </source>
</evidence>
<keyword evidence="1" id="KW-0677">Repeat</keyword>
<dbReference type="OrthoDB" id="194358at2759"/>
<gene>
    <name evidence="6" type="ORF">BDW42DRAFT_175289</name>
</gene>
<dbReference type="SUPFAM" id="SSF52540">
    <property type="entry name" value="P-loop containing nucleoside triphosphate hydrolases"/>
    <property type="match status" value="1"/>
</dbReference>
<protein>
    <submittedName>
        <fullName evidence="6">Ankyrin repeat-containing domain protein</fullName>
    </submittedName>
</protein>
<dbReference type="InterPro" id="IPR002110">
    <property type="entry name" value="Ankyrin_rpt"/>
</dbReference>
<accession>A0A2J5HM35</accession>
<feature type="repeat" description="ANK" evidence="3">
    <location>
        <begin position="644"/>
        <end position="672"/>
    </location>
</feature>